<feature type="transmembrane region" description="Helical" evidence="1">
    <location>
        <begin position="88"/>
        <end position="107"/>
    </location>
</feature>
<sequence length="140" mass="15316">MPQDFDRAPERLPERDRSLPELFGTFITQISTLFRQEIQLARAEMGERARDAGGAITPLAAGAGMLLGTLILLLFALVSLLVHFDVPVGWARLIVAILAAIIGYALIRGGLSKLDAARLVPQRTAQQLARDAQVAREQMR</sequence>
<accession>A0ABX1E1U4</accession>
<organism evidence="2 3">
    <name type="scientific">Falsiroseomonas selenitidurans</name>
    <dbReference type="NCBI Taxonomy" id="2716335"/>
    <lineage>
        <taxon>Bacteria</taxon>
        <taxon>Pseudomonadati</taxon>
        <taxon>Pseudomonadota</taxon>
        <taxon>Alphaproteobacteria</taxon>
        <taxon>Acetobacterales</taxon>
        <taxon>Roseomonadaceae</taxon>
        <taxon>Falsiroseomonas</taxon>
    </lineage>
</organism>
<evidence type="ECO:0000313" key="2">
    <source>
        <dbReference type="EMBL" id="NKC31053.1"/>
    </source>
</evidence>
<keyword evidence="1" id="KW-1133">Transmembrane helix</keyword>
<dbReference type="Proteomes" id="UP000787635">
    <property type="component" value="Unassembled WGS sequence"/>
</dbReference>
<dbReference type="InterPro" id="IPR009937">
    <property type="entry name" value="Phage_holin_3_6"/>
</dbReference>
<dbReference type="EMBL" id="JAAVNE010000011">
    <property type="protein sequence ID" value="NKC31053.1"/>
    <property type="molecule type" value="Genomic_DNA"/>
</dbReference>
<feature type="transmembrane region" description="Helical" evidence="1">
    <location>
        <begin position="55"/>
        <end position="82"/>
    </location>
</feature>
<dbReference type="Pfam" id="PF07332">
    <property type="entry name" value="Phage_holin_3_6"/>
    <property type="match status" value="1"/>
</dbReference>
<keyword evidence="1" id="KW-0812">Transmembrane</keyword>
<reference evidence="2 3" key="1">
    <citation type="submission" date="2020-03" db="EMBL/GenBank/DDBJ databases">
        <title>Roseomonas selenitidurans sp. nov. isolated from urban soil.</title>
        <authorList>
            <person name="Liu H."/>
        </authorList>
    </citation>
    <scope>NUCLEOTIDE SEQUENCE [LARGE SCALE GENOMIC DNA]</scope>
    <source>
        <strain evidence="2 3">BU-1</strain>
    </source>
</reference>
<gene>
    <name evidence="2" type="ORF">HEQ75_09275</name>
</gene>
<protein>
    <submittedName>
        <fullName evidence="2">Phage holin family protein</fullName>
    </submittedName>
</protein>
<keyword evidence="3" id="KW-1185">Reference proteome</keyword>
<evidence type="ECO:0000313" key="3">
    <source>
        <dbReference type="Proteomes" id="UP000787635"/>
    </source>
</evidence>
<keyword evidence="1" id="KW-0472">Membrane</keyword>
<dbReference type="RefSeq" id="WP_168029564.1">
    <property type="nucleotide sequence ID" value="NZ_JAAVNE010000011.1"/>
</dbReference>
<proteinExistence type="predicted"/>
<evidence type="ECO:0000256" key="1">
    <source>
        <dbReference type="SAM" id="Phobius"/>
    </source>
</evidence>
<name>A0ABX1E1U4_9PROT</name>
<comment type="caution">
    <text evidence="2">The sequence shown here is derived from an EMBL/GenBank/DDBJ whole genome shotgun (WGS) entry which is preliminary data.</text>
</comment>